<evidence type="ECO:0000313" key="1">
    <source>
        <dbReference type="EMBL" id="KAH7121541.1"/>
    </source>
</evidence>
<name>A0A9P9DN38_9HYPO</name>
<proteinExistence type="predicted"/>
<sequence length="92" mass="10223">MGAIFFTTTAGSRISIAYGIDFYRDLTSAALTTTMIIRDTMSFGIGYDVRSWVVSLRYQNAFILGACADFAEKYWSVIKKDADLDASHCLSK</sequence>
<evidence type="ECO:0000313" key="2">
    <source>
        <dbReference type="Proteomes" id="UP000738349"/>
    </source>
</evidence>
<keyword evidence="2" id="KW-1185">Reference proteome</keyword>
<protein>
    <submittedName>
        <fullName evidence="1">Uncharacterized protein</fullName>
    </submittedName>
</protein>
<organism evidence="1 2">
    <name type="scientific">Dactylonectria macrodidyma</name>
    <dbReference type="NCBI Taxonomy" id="307937"/>
    <lineage>
        <taxon>Eukaryota</taxon>
        <taxon>Fungi</taxon>
        <taxon>Dikarya</taxon>
        <taxon>Ascomycota</taxon>
        <taxon>Pezizomycotina</taxon>
        <taxon>Sordariomycetes</taxon>
        <taxon>Hypocreomycetidae</taxon>
        <taxon>Hypocreales</taxon>
        <taxon>Nectriaceae</taxon>
        <taxon>Dactylonectria</taxon>
    </lineage>
</organism>
<dbReference type="OrthoDB" id="5215911at2759"/>
<reference evidence="1" key="1">
    <citation type="journal article" date="2021" name="Nat. Commun.">
        <title>Genetic determinants of endophytism in the Arabidopsis root mycobiome.</title>
        <authorList>
            <person name="Mesny F."/>
            <person name="Miyauchi S."/>
            <person name="Thiergart T."/>
            <person name="Pickel B."/>
            <person name="Atanasova L."/>
            <person name="Karlsson M."/>
            <person name="Huettel B."/>
            <person name="Barry K.W."/>
            <person name="Haridas S."/>
            <person name="Chen C."/>
            <person name="Bauer D."/>
            <person name="Andreopoulos W."/>
            <person name="Pangilinan J."/>
            <person name="LaButti K."/>
            <person name="Riley R."/>
            <person name="Lipzen A."/>
            <person name="Clum A."/>
            <person name="Drula E."/>
            <person name="Henrissat B."/>
            <person name="Kohler A."/>
            <person name="Grigoriev I.V."/>
            <person name="Martin F.M."/>
            <person name="Hacquard S."/>
        </authorList>
    </citation>
    <scope>NUCLEOTIDE SEQUENCE</scope>
    <source>
        <strain evidence="1">MPI-CAGE-AT-0147</strain>
    </source>
</reference>
<comment type="caution">
    <text evidence="1">The sequence shown here is derived from an EMBL/GenBank/DDBJ whole genome shotgun (WGS) entry which is preliminary data.</text>
</comment>
<dbReference type="AlphaFoldDB" id="A0A9P9DN38"/>
<gene>
    <name evidence="1" type="ORF">EDB81DRAFT_913729</name>
</gene>
<dbReference type="EMBL" id="JAGMUV010000024">
    <property type="protein sequence ID" value="KAH7121541.1"/>
    <property type="molecule type" value="Genomic_DNA"/>
</dbReference>
<accession>A0A9P9DN38</accession>
<dbReference type="Proteomes" id="UP000738349">
    <property type="component" value="Unassembled WGS sequence"/>
</dbReference>